<reference evidence="2" key="1">
    <citation type="journal article" date="2014" name="Int. J. Syst. Evol. Microbiol.">
        <title>Complete genome sequence of Corynebacterium casei LMG S-19264T (=DSM 44701T), isolated from a smear-ripened cheese.</title>
        <authorList>
            <consortium name="US DOE Joint Genome Institute (JGI-PGF)"/>
            <person name="Walter F."/>
            <person name="Albersmeier A."/>
            <person name="Kalinowski J."/>
            <person name="Ruckert C."/>
        </authorList>
    </citation>
    <scope>NUCLEOTIDE SEQUENCE</scope>
    <source>
        <strain evidence="2">JCM 14371</strain>
    </source>
</reference>
<dbReference type="Pfam" id="PF23400">
    <property type="entry name" value="CARF_Card1"/>
    <property type="match status" value="1"/>
</dbReference>
<dbReference type="InterPro" id="IPR056339">
    <property type="entry name" value="CARF_Card1"/>
</dbReference>
<dbReference type="InterPro" id="IPR011335">
    <property type="entry name" value="Restrct_endonuc-II-like"/>
</dbReference>
<dbReference type="AlphaFoldDB" id="A0A917PHT9"/>
<accession>A0A917PHT9</accession>
<reference evidence="2" key="2">
    <citation type="submission" date="2020-09" db="EMBL/GenBank/DDBJ databases">
        <authorList>
            <person name="Sun Q."/>
            <person name="Ohkuma M."/>
        </authorList>
    </citation>
    <scope>NUCLEOTIDE SEQUENCE</scope>
    <source>
        <strain evidence="2">JCM 14371</strain>
    </source>
</reference>
<evidence type="ECO:0000313" key="2">
    <source>
        <dbReference type="EMBL" id="GGJ78802.1"/>
    </source>
</evidence>
<gene>
    <name evidence="2" type="ORF">GCM10008939_23340</name>
</gene>
<name>A0A917PHT9_9DEIO</name>
<keyword evidence="3" id="KW-1185">Reference proteome</keyword>
<protein>
    <recommendedName>
        <fullName evidence="1">Card1 CARF domain-containing protein</fullName>
    </recommendedName>
</protein>
<organism evidence="2 3">
    <name type="scientific">Deinococcus aquiradiocola</name>
    <dbReference type="NCBI Taxonomy" id="393059"/>
    <lineage>
        <taxon>Bacteria</taxon>
        <taxon>Thermotogati</taxon>
        <taxon>Deinococcota</taxon>
        <taxon>Deinococci</taxon>
        <taxon>Deinococcales</taxon>
        <taxon>Deinococcaceae</taxon>
        <taxon>Deinococcus</taxon>
    </lineage>
</organism>
<feature type="domain" description="Card1 CARF" evidence="1">
    <location>
        <begin position="298"/>
        <end position="405"/>
    </location>
</feature>
<dbReference type="SUPFAM" id="SSF52980">
    <property type="entry name" value="Restriction endonuclease-like"/>
    <property type="match status" value="1"/>
</dbReference>
<evidence type="ECO:0000313" key="3">
    <source>
        <dbReference type="Proteomes" id="UP000635726"/>
    </source>
</evidence>
<sequence>MVMHVATVGNDPAPVALGFLHARHGRGTETLLLLDPPRDDLVHARQQALQDWLLARGARVRTGTLADLQGISLADCTLNLTGGSKPSVAPLFARALQDGADVFTVDAHGSRLVVHDVTRDEPCRVQVHLTTRDYVELYLPAAVRRLKQVTLSARRMPESLARILQVPSQVPFVQVPALDARYQKGPLGAWLVTQNSHLYVVWDAPAMRLQGSRYERARLLARLTRDLGGQLATPVLYMPDFVPAQSGDGLLEYVQQELGASIVSDRGEWRPEPLRWPDASATAPSREDAAADASTRRVYVVLLGAQPMPGIIGIQAQEEVPDRVYLLGTAGVQRTAENVRAGLSAAPQLAGSEVRTVRIDENTPHLLAQALTRIADAHPDAHLTLNLTGGTKALALHALKWAANTRAVRPVRTEFTQQQRVGDGREPGWHLSLEQELQVRGVQIKSSLPVPAGVPSVLKAAEHLFVRMTDEHAAAFRRQVERHFPGQFTSATANEGLAAEYLSIRGLVDALPQGRVRHLRWATKLIFPSPHRPEGFEREVDGIAVLDDGRLLLMETKRDLLKGVQSEGETLQTSELAERLSGLHAHALIVGGYRATGDPPGHAWTEAVRRSGTLGAAFSVWSLSPKHPTPQPANVRRFPEDLPAFFSLDRGVS</sequence>
<proteinExistence type="predicted"/>
<evidence type="ECO:0000259" key="1">
    <source>
        <dbReference type="Pfam" id="PF23400"/>
    </source>
</evidence>
<comment type="caution">
    <text evidence="2">The sequence shown here is derived from an EMBL/GenBank/DDBJ whole genome shotgun (WGS) entry which is preliminary data.</text>
</comment>
<dbReference type="Gene3D" id="3.40.50.10770">
    <property type="entry name" value="Hypothetical protein VC1899 like domain (Restriction endonuclease-like)"/>
    <property type="match status" value="1"/>
</dbReference>
<dbReference type="Proteomes" id="UP000635726">
    <property type="component" value="Unassembled WGS sequence"/>
</dbReference>
<dbReference type="EMBL" id="BMOE01000007">
    <property type="protein sequence ID" value="GGJ78802.1"/>
    <property type="molecule type" value="Genomic_DNA"/>
</dbReference>